<evidence type="ECO:0000313" key="2">
    <source>
        <dbReference type="EMBL" id="THH18310.1"/>
    </source>
</evidence>
<protein>
    <submittedName>
        <fullName evidence="2">Uncharacterized protein</fullName>
    </submittedName>
</protein>
<name>A0A4S4M659_9AGAM</name>
<gene>
    <name evidence="2" type="ORF">EW146_g2639</name>
</gene>
<reference evidence="2 3" key="1">
    <citation type="submission" date="2019-02" db="EMBL/GenBank/DDBJ databases">
        <title>Genome sequencing of the rare red list fungi Bondarzewia mesenterica.</title>
        <authorList>
            <person name="Buettner E."/>
            <person name="Kellner H."/>
        </authorList>
    </citation>
    <scope>NUCLEOTIDE SEQUENCE [LARGE SCALE GENOMIC DNA]</scope>
    <source>
        <strain evidence="2 3">DSM 108281</strain>
    </source>
</reference>
<keyword evidence="1" id="KW-1133">Transmembrane helix</keyword>
<evidence type="ECO:0000256" key="1">
    <source>
        <dbReference type="SAM" id="Phobius"/>
    </source>
</evidence>
<feature type="transmembrane region" description="Helical" evidence="1">
    <location>
        <begin position="51"/>
        <end position="81"/>
    </location>
</feature>
<evidence type="ECO:0000313" key="3">
    <source>
        <dbReference type="Proteomes" id="UP000310158"/>
    </source>
</evidence>
<keyword evidence="1" id="KW-0472">Membrane</keyword>
<accession>A0A4S4M659</accession>
<sequence length="105" mass="11330">MSLMPGVLCNNSMTDTLIPSSLYRSILSSQTYTVEPLEGAEHRAPGIWRVYIVGIVAILAIAIADFTAIVVVIAVASAVVVDIQILIRINLSGVFVEDDNICRLE</sequence>
<dbReference type="AlphaFoldDB" id="A0A4S4M659"/>
<dbReference type="EMBL" id="SGPL01000079">
    <property type="protein sequence ID" value="THH18310.1"/>
    <property type="molecule type" value="Genomic_DNA"/>
</dbReference>
<keyword evidence="3" id="KW-1185">Reference proteome</keyword>
<dbReference type="Proteomes" id="UP000310158">
    <property type="component" value="Unassembled WGS sequence"/>
</dbReference>
<organism evidence="2 3">
    <name type="scientific">Bondarzewia mesenterica</name>
    <dbReference type="NCBI Taxonomy" id="1095465"/>
    <lineage>
        <taxon>Eukaryota</taxon>
        <taxon>Fungi</taxon>
        <taxon>Dikarya</taxon>
        <taxon>Basidiomycota</taxon>
        <taxon>Agaricomycotina</taxon>
        <taxon>Agaricomycetes</taxon>
        <taxon>Russulales</taxon>
        <taxon>Bondarzewiaceae</taxon>
        <taxon>Bondarzewia</taxon>
    </lineage>
</organism>
<keyword evidence="1" id="KW-0812">Transmembrane</keyword>
<comment type="caution">
    <text evidence="2">The sequence shown here is derived from an EMBL/GenBank/DDBJ whole genome shotgun (WGS) entry which is preliminary data.</text>
</comment>
<proteinExistence type="predicted"/>